<comment type="caution">
    <text evidence="1">The sequence shown here is derived from an EMBL/GenBank/DDBJ whole genome shotgun (WGS) entry which is preliminary data.</text>
</comment>
<dbReference type="InterPro" id="IPR011989">
    <property type="entry name" value="ARM-like"/>
</dbReference>
<dbReference type="SMART" id="SM00185">
    <property type="entry name" value="ARM"/>
    <property type="match status" value="1"/>
</dbReference>
<name>A0A9X8E4P7_APHAT</name>
<proteinExistence type="predicted"/>
<reference evidence="1 2" key="1">
    <citation type="journal article" date="2018" name="J. Invertebr. Pathol.">
        <title>New genotyping method for the causative agent of crayfish plague (Aphanomyces astaci) based on whole genome data.</title>
        <authorList>
            <person name="Minardi D."/>
            <person name="Studholme D.J."/>
            <person name="van der Giezen M."/>
            <person name="Pretto T."/>
            <person name="Oidtmann B."/>
        </authorList>
    </citation>
    <scope>NUCLEOTIDE SEQUENCE [LARGE SCALE GENOMIC DNA]</scope>
    <source>
        <strain evidence="1 2">KB13</strain>
    </source>
</reference>
<dbReference type="GO" id="GO:0003341">
    <property type="term" value="P:cilium movement"/>
    <property type="evidence" value="ECO:0007669"/>
    <property type="project" value="TreeGrafter"/>
</dbReference>
<dbReference type="InterPro" id="IPR000225">
    <property type="entry name" value="Armadillo"/>
</dbReference>
<dbReference type="InterPro" id="IPR016024">
    <property type="entry name" value="ARM-type_fold"/>
</dbReference>
<sequence length="129" mass="13997">MASTSVLQHFETYQKARVSFVQAVAEAATRPQNIEVMQNAGVMQLLRPLLLDNVPSIQQSAALALGRLANYSDDLAEAIVGNEILPQLVYSLSEQNRFYKKAAAFVLRAVAKHSPELAQAVVDSGSPDN</sequence>
<dbReference type="EMBL" id="QUTI01020591">
    <property type="protein sequence ID" value="RLO09066.1"/>
    <property type="molecule type" value="Genomic_DNA"/>
</dbReference>
<dbReference type="PANTHER" id="PTHR23314">
    <property type="entry name" value="SPERM-ASSOCIATED ANTIGEN 6 ARMADILLO REPEAT-CONTAINING"/>
    <property type="match status" value="1"/>
</dbReference>
<evidence type="ECO:0000313" key="1">
    <source>
        <dbReference type="EMBL" id="RLO09066.1"/>
    </source>
</evidence>
<dbReference type="GO" id="GO:0008017">
    <property type="term" value="F:microtubule binding"/>
    <property type="evidence" value="ECO:0007669"/>
    <property type="project" value="TreeGrafter"/>
</dbReference>
<dbReference type="GO" id="GO:0015630">
    <property type="term" value="C:microtubule cytoskeleton"/>
    <property type="evidence" value="ECO:0007669"/>
    <property type="project" value="TreeGrafter"/>
</dbReference>
<organism evidence="1 2">
    <name type="scientific">Aphanomyces astaci</name>
    <name type="common">Crayfish plague agent</name>
    <dbReference type="NCBI Taxonomy" id="112090"/>
    <lineage>
        <taxon>Eukaryota</taxon>
        <taxon>Sar</taxon>
        <taxon>Stramenopiles</taxon>
        <taxon>Oomycota</taxon>
        <taxon>Saprolegniomycetes</taxon>
        <taxon>Saprolegniales</taxon>
        <taxon>Verrucalvaceae</taxon>
        <taxon>Aphanomyces</taxon>
    </lineage>
</organism>
<dbReference type="Pfam" id="PF00514">
    <property type="entry name" value="Arm"/>
    <property type="match status" value="1"/>
</dbReference>
<dbReference type="Proteomes" id="UP000275652">
    <property type="component" value="Unassembled WGS sequence"/>
</dbReference>
<dbReference type="SUPFAM" id="SSF48371">
    <property type="entry name" value="ARM repeat"/>
    <property type="match status" value="1"/>
</dbReference>
<protein>
    <recommendedName>
        <fullName evidence="3">Armadillo repeat-containing domain-containing protein</fullName>
    </recommendedName>
</protein>
<dbReference type="AlphaFoldDB" id="A0A9X8E4P7"/>
<accession>A0A9X8E4P7</accession>
<dbReference type="Gene3D" id="1.25.10.10">
    <property type="entry name" value="Leucine-rich Repeat Variant"/>
    <property type="match status" value="1"/>
</dbReference>
<dbReference type="PANTHER" id="PTHR23314:SF0">
    <property type="entry name" value="SPERM-ASSOCIATED ANTIGEN 6"/>
    <property type="match status" value="1"/>
</dbReference>
<gene>
    <name evidence="1" type="ORF">DYB28_003447</name>
</gene>
<evidence type="ECO:0000313" key="2">
    <source>
        <dbReference type="Proteomes" id="UP000275652"/>
    </source>
</evidence>
<evidence type="ECO:0008006" key="3">
    <source>
        <dbReference type="Google" id="ProtNLM"/>
    </source>
</evidence>